<comment type="caution">
    <text evidence="2">The sequence shown here is derived from an EMBL/GenBank/DDBJ whole genome shotgun (WGS) entry which is preliminary data.</text>
</comment>
<accession>A0A6G1EZ93</accession>
<gene>
    <name evidence="2" type="ORF">E2562_026931</name>
</gene>
<feature type="compositionally biased region" description="Basic and acidic residues" evidence="1">
    <location>
        <begin position="53"/>
        <end position="63"/>
    </location>
</feature>
<feature type="compositionally biased region" description="Basic and acidic residues" evidence="1">
    <location>
        <begin position="1"/>
        <end position="12"/>
    </location>
</feature>
<feature type="region of interest" description="Disordered" evidence="1">
    <location>
        <begin position="1"/>
        <end position="69"/>
    </location>
</feature>
<protein>
    <submittedName>
        <fullName evidence="2">Uncharacterized protein</fullName>
    </submittedName>
</protein>
<sequence>MEEGIGLRERKSSRGRRWARNADDEERMEEEKRVLLGEARAKPGGDGFGLGGRRGDAARRREGCSNVLW</sequence>
<dbReference type="AlphaFoldDB" id="A0A6G1EZ93"/>
<keyword evidence="3" id="KW-1185">Reference proteome</keyword>
<feature type="compositionally biased region" description="Basic and acidic residues" evidence="1">
    <location>
        <begin position="29"/>
        <end position="43"/>
    </location>
</feature>
<proteinExistence type="predicted"/>
<evidence type="ECO:0000313" key="3">
    <source>
        <dbReference type="Proteomes" id="UP000479710"/>
    </source>
</evidence>
<evidence type="ECO:0000256" key="1">
    <source>
        <dbReference type="SAM" id="MobiDB-lite"/>
    </source>
</evidence>
<name>A0A6G1EZ93_9ORYZ</name>
<evidence type="ECO:0000313" key="2">
    <source>
        <dbReference type="EMBL" id="KAF0929931.1"/>
    </source>
</evidence>
<dbReference type="EMBL" id="SPHZ02000002">
    <property type="protein sequence ID" value="KAF0929931.1"/>
    <property type="molecule type" value="Genomic_DNA"/>
</dbReference>
<organism evidence="2 3">
    <name type="scientific">Oryza meyeriana var. granulata</name>
    <dbReference type="NCBI Taxonomy" id="110450"/>
    <lineage>
        <taxon>Eukaryota</taxon>
        <taxon>Viridiplantae</taxon>
        <taxon>Streptophyta</taxon>
        <taxon>Embryophyta</taxon>
        <taxon>Tracheophyta</taxon>
        <taxon>Spermatophyta</taxon>
        <taxon>Magnoliopsida</taxon>
        <taxon>Liliopsida</taxon>
        <taxon>Poales</taxon>
        <taxon>Poaceae</taxon>
        <taxon>BOP clade</taxon>
        <taxon>Oryzoideae</taxon>
        <taxon>Oryzeae</taxon>
        <taxon>Oryzinae</taxon>
        <taxon>Oryza</taxon>
        <taxon>Oryza meyeriana</taxon>
    </lineage>
</organism>
<reference evidence="2 3" key="1">
    <citation type="submission" date="2019-11" db="EMBL/GenBank/DDBJ databases">
        <title>Whole genome sequence of Oryza granulata.</title>
        <authorList>
            <person name="Li W."/>
        </authorList>
    </citation>
    <scope>NUCLEOTIDE SEQUENCE [LARGE SCALE GENOMIC DNA]</scope>
    <source>
        <strain evidence="3">cv. Menghai</strain>
        <tissue evidence="2">Leaf</tissue>
    </source>
</reference>
<dbReference type="Proteomes" id="UP000479710">
    <property type="component" value="Unassembled WGS sequence"/>
</dbReference>